<keyword evidence="2" id="KW-1185">Reference proteome</keyword>
<sequence>MCRIPEVGGKYPGMKIEHFKSQSKYPSEQLVYKNLFGACWGNVQGRLTNGSQSQTCDTFRSSNNEDITSFSLLTTNLEAEIRYLRDGTMQSKRADLDHELNKILNLNDQSLRSRREGLRDAISNRLRQLNTKGKVTEKVIRTLIESYKSRDATGNFKEFYPLAVYYLENKLRQYK</sequence>
<dbReference type="Proteomes" id="UP000187941">
    <property type="component" value="Chromosome"/>
</dbReference>
<evidence type="ECO:0000313" key="2">
    <source>
        <dbReference type="Proteomes" id="UP000187941"/>
    </source>
</evidence>
<protein>
    <recommendedName>
        <fullName evidence="3">TIGR02646 family protein</fullName>
    </recommendedName>
</protein>
<dbReference type="EMBL" id="CP014263">
    <property type="protein sequence ID" value="AQG81206.1"/>
    <property type="molecule type" value="Genomic_DNA"/>
</dbReference>
<evidence type="ECO:0008006" key="3">
    <source>
        <dbReference type="Google" id="ProtNLM"/>
    </source>
</evidence>
<organism evidence="1 2">
    <name type="scientific">Spirosoma montaniterrae</name>
    <dbReference type="NCBI Taxonomy" id="1178516"/>
    <lineage>
        <taxon>Bacteria</taxon>
        <taxon>Pseudomonadati</taxon>
        <taxon>Bacteroidota</taxon>
        <taxon>Cytophagia</taxon>
        <taxon>Cytophagales</taxon>
        <taxon>Cytophagaceae</taxon>
        <taxon>Spirosoma</taxon>
    </lineage>
</organism>
<name>A0A1P9X0P3_9BACT</name>
<dbReference type="AlphaFoldDB" id="A0A1P9X0P3"/>
<dbReference type="KEGG" id="smon:AWR27_18900"/>
<accession>A0A1P9X0P3</accession>
<evidence type="ECO:0000313" key="1">
    <source>
        <dbReference type="EMBL" id="AQG81206.1"/>
    </source>
</evidence>
<gene>
    <name evidence="1" type="ORF">AWR27_18900</name>
</gene>
<dbReference type="STRING" id="1178516.AWR27_18900"/>
<proteinExistence type="predicted"/>
<reference evidence="1 2" key="1">
    <citation type="submission" date="2016-01" db="EMBL/GenBank/DDBJ databases">
        <authorList>
            <person name="Oliw E.H."/>
        </authorList>
    </citation>
    <scope>NUCLEOTIDE SEQUENCE [LARGE SCALE GENOMIC DNA]</scope>
    <source>
        <strain evidence="1 2">DY10</strain>
    </source>
</reference>